<dbReference type="Gene3D" id="2.40.50.100">
    <property type="match status" value="1"/>
</dbReference>
<comment type="caution">
    <text evidence="9">The sequence shown here is derived from an EMBL/GenBank/DDBJ whole genome shotgun (WGS) entry which is preliminary data.</text>
</comment>
<evidence type="ECO:0000259" key="5">
    <source>
        <dbReference type="Pfam" id="PF25876"/>
    </source>
</evidence>
<dbReference type="Pfam" id="PF25954">
    <property type="entry name" value="Beta-barrel_RND_2"/>
    <property type="match status" value="1"/>
</dbReference>
<feature type="domain" description="CusB-like beta-barrel" evidence="7">
    <location>
        <begin position="234"/>
        <end position="303"/>
    </location>
</feature>
<keyword evidence="10" id="KW-1185">Reference proteome</keyword>
<accession>A0ABW8GNK3</accession>
<dbReference type="Pfam" id="PF25876">
    <property type="entry name" value="HH_MFP_RND"/>
    <property type="match status" value="1"/>
</dbReference>
<dbReference type="InterPro" id="IPR006143">
    <property type="entry name" value="RND_pump_MFP"/>
</dbReference>
<dbReference type="SUPFAM" id="SSF111369">
    <property type="entry name" value="HlyD-like secretion proteins"/>
    <property type="match status" value="1"/>
</dbReference>
<keyword evidence="4" id="KW-0812">Transmembrane</keyword>
<dbReference type="PANTHER" id="PTHR30469">
    <property type="entry name" value="MULTIDRUG RESISTANCE PROTEIN MDTA"/>
    <property type="match status" value="1"/>
</dbReference>
<feature type="domain" description="Multidrug resistance protein MdtA-like alpha-helical hairpin" evidence="5">
    <location>
        <begin position="122"/>
        <end position="188"/>
    </location>
</feature>
<gene>
    <name evidence="9" type="ORF">ACIKP9_11930</name>
</gene>
<dbReference type="NCBIfam" id="TIGR01730">
    <property type="entry name" value="RND_mfp"/>
    <property type="match status" value="1"/>
</dbReference>
<protein>
    <submittedName>
        <fullName evidence="9">Efflux RND transporter periplasmic adaptor subunit</fullName>
    </submittedName>
</protein>
<dbReference type="Gene3D" id="2.40.420.20">
    <property type="match status" value="1"/>
</dbReference>
<evidence type="ECO:0000259" key="8">
    <source>
        <dbReference type="Pfam" id="PF25967"/>
    </source>
</evidence>
<proteinExistence type="inferred from homology"/>
<sequence>MSSDFSSTDLGAPRRTVRRGGLIIALVAIGVVAYGLTIRAKESDALKQWTDEQSIPSVTLVEPVAGSKMSTLELPARLEAFARAPIYARVSGYLKQWHVDIGSPVKAGQLLGEIETPDLDQQLLQAKADVAAAKVNAELAGTTAKRWQSMLNTDSVSKQEVDERLGDYAAKQALLQAAQANLDRVQANKGFTRLVAPFDGIVTARHTDIGALINAGEAAQPLFVVSDMRKLRLYVNVPQSYAPALGQGTLAKVTIPGRPGVEYSASLVASSRAVDAASGTTLFQFVVPNKEGELLPGGFARAGIELPASQATLSIPASAIIFRQDGLRVATLGEHDKVVLKTVTVARDLGKTLEISAGLDAGDKLIDSPPDDIADGMQVRANTKANPGAGQS</sequence>
<evidence type="ECO:0000256" key="3">
    <source>
        <dbReference type="ARBA" id="ARBA00022448"/>
    </source>
</evidence>
<dbReference type="PANTHER" id="PTHR30469:SF37">
    <property type="entry name" value="RAGD PROTEIN"/>
    <property type="match status" value="1"/>
</dbReference>
<dbReference type="Gene3D" id="2.40.30.170">
    <property type="match status" value="1"/>
</dbReference>
<evidence type="ECO:0000313" key="10">
    <source>
        <dbReference type="Proteomes" id="UP001617669"/>
    </source>
</evidence>
<organism evidence="9 10">
    <name type="scientific">Methylobacillus methanolivorans</name>
    <dbReference type="NCBI Taxonomy" id="1848927"/>
    <lineage>
        <taxon>Bacteria</taxon>
        <taxon>Pseudomonadati</taxon>
        <taxon>Pseudomonadota</taxon>
        <taxon>Betaproteobacteria</taxon>
        <taxon>Nitrosomonadales</taxon>
        <taxon>Methylophilaceae</taxon>
        <taxon>Methylobacillus</taxon>
    </lineage>
</organism>
<dbReference type="Pfam" id="PF25917">
    <property type="entry name" value="BSH_RND"/>
    <property type="match status" value="1"/>
</dbReference>
<dbReference type="InterPro" id="IPR058627">
    <property type="entry name" value="MdtA-like_C"/>
</dbReference>
<dbReference type="InterPro" id="IPR058792">
    <property type="entry name" value="Beta-barrel_RND_2"/>
</dbReference>
<dbReference type="InterPro" id="IPR058624">
    <property type="entry name" value="MdtA-like_HH"/>
</dbReference>
<name>A0ABW8GNK3_9PROT</name>
<reference evidence="9 10" key="1">
    <citation type="submission" date="2024-11" db="EMBL/GenBank/DDBJ databases">
        <authorList>
            <person name="Kaparullina E.N."/>
            <person name="Delegan Y.A."/>
            <person name="Doronina N.V."/>
        </authorList>
    </citation>
    <scope>NUCLEOTIDE SEQUENCE [LARGE SCALE GENOMIC DNA]</scope>
    <source>
        <strain evidence="9 10">7sh_L</strain>
    </source>
</reference>
<dbReference type="Pfam" id="PF25967">
    <property type="entry name" value="RND-MFP_C"/>
    <property type="match status" value="1"/>
</dbReference>
<dbReference type="InterPro" id="IPR058625">
    <property type="entry name" value="MdtA-like_BSH"/>
</dbReference>
<comment type="similarity">
    <text evidence="2">Belongs to the membrane fusion protein (MFP) (TC 8.A.1) family.</text>
</comment>
<feature type="domain" description="Multidrug resistance protein MdtA-like C-terminal permuted SH3" evidence="8">
    <location>
        <begin position="315"/>
        <end position="366"/>
    </location>
</feature>
<dbReference type="Proteomes" id="UP001617669">
    <property type="component" value="Unassembled WGS sequence"/>
</dbReference>
<evidence type="ECO:0000259" key="6">
    <source>
        <dbReference type="Pfam" id="PF25917"/>
    </source>
</evidence>
<comment type="subcellular location">
    <subcellularLocation>
        <location evidence="1">Cell envelope</location>
    </subcellularLocation>
</comment>
<keyword evidence="3" id="KW-0813">Transport</keyword>
<evidence type="ECO:0000259" key="7">
    <source>
        <dbReference type="Pfam" id="PF25954"/>
    </source>
</evidence>
<dbReference type="RefSeq" id="WP_400883148.1">
    <property type="nucleotide sequence ID" value="NZ_JBIWXY010000002.1"/>
</dbReference>
<evidence type="ECO:0000256" key="2">
    <source>
        <dbReference type="ARBA" id="ARBA00009477"/>
    </source>
</evidence>
<evidence type="ECO:0000256" key="4">
    <source>
        <dbReference type="SAM" id="Phobius"/>
    </source>
</evidence>
<dbReference type="Gene3D" id="1.10.287.470">
    <property type="entry name" value="Helix hairpin bin"/>
    <property type="match status" value="1"/>
</dbReference>
<feature type="domain" description="Multidrug resistance protein MdtA-like barrel-sandwich hybrid" evidence="6">
    <location>
        <begin position="84"/>
        <end position="220"/>
    </location>
</feature>
<feature type="transmembrane region" description="Helical" evidence="4">
    <location>
        <begin position="20"/>
        <end position="38"/>
    </location>
</feature>
<dbReference type="EMBL" id="JBIWXY010000002">
    <property type="protein sequence ID" value="MFJ5446941.1"/>
    <property type="molecule type" value="Genomic_DNA"/>
</dbReference>
<evidence type="ECO:0000256" key="1">
    <source>
        <dbReference type="ARBA" id="ARBA00004196"/>
    </source>
</evidence>
<evidence type="ECO:0000313" key="9">
    <source>
        <dbReference type="EMBL" id="MFJ5446941.1"/>
    </source>
</evidence>
<keyword evidence="4" id="KW-0472">Membrane</keyword>
<keyword evidence="4" id="KW-1133">Transmembrane helix</keyword>